<protein>
    <recommendedName>
        <fullName evidence="4">Solute-binding protein family 3/N-terminal domain-containing protein</fullName>
    </recommendedName>
</protein>
<dbReference type="SUPFAM" id="SSF53850">
    <property type="entry name" value="Periplasmic binding protein-like II"/>
    <property type="match status" value="1"/>
</dbReference>
<dbReference type="Proteomes" id="UP000216361">
    <property type="component" value="Unassembled WGS sequence"/>
</dbReference>
<keyword evidence="1" id="KW-0812">Transmembrane</keyword>
<sequence>MKRAQTTIQFCIVKAGLFFRSVLGLMVILFSYSPTVSANSDQRFLLLESYPWAFYEDDQIRGASIDWLGDLARKHHFALTPVVTTYGRGIEMMKRGEIDYMVAPNSARYRDLSTPVFPVLTVPMVLVARPGISLTAPENLMALKSLGLVGGLTFDEITLDPVPLPPTEDVQPASGLRRMSAGRLDALIISSFGLQAEAARQDIPIHRWPQRSIGTITLSLFTSAKAADNPQTVAVLRAVKEARDTRSYLPFVARYLPPQ</sequence>
<gene>
    <name evidence="2" type="ORF">CHR90_06740</name>
</gene>
<dbReference type="EMBL" id="NOXS01000030">
    <property type="protein sequence ID" value="OYQ19812.1"/>
    <property type="molecule type" value="Genomic_DNA"/>
</dbReference>
<keyword evidence="1" id="KW-0472">Membrane</keyword>
<reference evidence="2 3" key="1">
    <citation type="submission" date="2017-07" db="EMBL/GenBank/DDBJ databases">
        <title>Elstera cyanobacteriorum sp. nov., a novel bacterium isolated from cyanobacterial aggregates in a eutrophic lake.</title>
        <authorList>
            <person name="Cai H."/>
        </authorList>
    </citation>
    <scope>NUCLEOTIDE SEQUENCE [LARGE SCALE GENOMIC DNA]</scope>
    <source>
        <strain evidence="2 3">TH019</strain>
    </source>
</reference>
<evidence type="ECO:0000313" key="2">
    <source>
        <dbReference type="EMBL" id="OYQ19812.1"/>
    </source>
</evidence>
<evidence type="ECO:0000313" key="3">
    <source>
        <dbReference type="Proteomes" id="UP000216361"/>
    </source>
</evidence>
<organism evidence="2 3">
    <name type="scientific">Elstera cyanobacteriorum</name>
    <dbReference type="NCBI Taxonomy" id="2022747"/>
    <lineage>
        <taxon>Bacteria</taxon>
        <taxon>Pseudomonadati</taxon>
        <taxon>Pseudomonadota</taxon>
        <taxon>Alphaproteobacteria</taxon>
        <taxon>Rhodospirillales</taxon>
        <taxon>Rhodospirillaceae</taxon>
        <taxon>Elstera</taxon>
    </lineage>
</organism>
<comment type="caution">
    <text evidence="2">The sequence shown here is derived from an EMBL/GenBank/DDBJ whole genome shotgun (WGS) entry which is preliminary data.</text>
</comment>
<keyword evidence="3" id="KW-1185">Reference proteome</keyword>
<evidence type="ECO:0000256" key="1">
    <source>
        <dbReference type="SAM" id="Phobius"/>
    </source>
</evidence>
<evidence type="ECO:0008006" key="4">
    <source>
        <dbReference type="Google" id="ProtNLM"/>
    </source>
</evidence>
<proteinExistence type="predicted"/>
<accession>A0A255XSC1</accession>
<keyword evidence="1" id="KW-1133">Transmembrane helix</keyword>
<feature type="transmembrane region" description="Helical" evidence="1">
    <location>
        <begin position="12"/>
        <end position="32"/>
    </location>
</feature>
<dbReference type="AlphaFoldDB" id="A0A255XSC1"/>
<name>A0A255XSC1_9PROT</name>
<dbReference type="Gene3D" id="3.40.190.10">
    <property type="entry name" value="Periplasmic binding protein-like II"/>
    <property type="match status" value="2"/>
</dbReference>